<keyword evidence="1" id="KW-0732">Signal</keyword>
<evidence type="ECO:0000256" key="1">
    <source>
        <dbReference type="SAM" id="SignalP"/>
    </source>
</evidence>
<organism evidence="2 3">
    <name type="scientific">Byssothecium circinans</name>
    <dbReference type="NCBI Taxonomy" id="147558"/>
    <lineage>
        <taxon>Eukaryota</taxon>
        <taxon>Fungi</taxon>
        <taxon>Dikarya</taxon>
        <taxon>Ascomycota</taxon>
        <taxon>Pezizomycotina</taxon>
        <taxon>Dothideomycetes</taxon>
        <taxon>Pleosporomycetidae</taxon>
        <taxon>Pleosporales</taxon>
        <taxon>Massarineae</taxon>
        <taxon>Massarinaceae</taxon>
        <taxon>Byssothecium</taxon>
    </lineage>
</organism>
<dbReference type="AlphaFoldDB" id="A0A6A5U8C8"/>
<dbReference type="Proteomes" id="UP000800035">
    <property type="component" value="Unassembled WGS sequence"/>
</dbReference>
<dbReference type="EMBL" id="ML976982">
    <property type="protein sequence ID" value="KAF1960958.1"/>
    <property type="molecule type" value="Genomic_DNA"/>
</dbReference>
<evidence type="ECO:0000313" key="2">
    <source>
        <dbReference type="EMBL" id="KAF1960958.1"/>
    </source>
</evidence>
<name>A0A6A5U8C8_9PLEO</name>
<proteinExistence type="predicted"/>
<evidence type="ECO:0000313" key="3">
    <source>
        <dbReference type="Proteomes" id="UP000800035"/>
    </source>
</evidence>
<feature type="signal peptide" evidence="1">
    <location>
        <begin position="1"/>
        <end position="19"/>
    </location>
</feature>
<keyword evidence="3" id="KW-1185">Reference proteome</keyword>
<sequence length="257" mass="27377">MLHNFLLLVLAALPAFVAGMSDLAPPKGNGAAVRRRIGVMAAVNKISKAPAAKVAVRDASPTDKDSAAAGQKGITTESPTQVVSLAPGETITATTIVMPTDTNRPNEVPLNITGVDEGRWRFELEYSEGCEVALNSRSIHYKAQVGVDAFVRPDGIAFGQGLRWHDIVHNIATINFPQFKFSIGPQRDENPGTAYLFSNWGNGCAWQFGEFDSKTSDCGGCILIKDSVGPGGQPGYGPMHCPPRSRVSPFPQQSGVI</sequence>
<protein>
    <submittedName>
        <fullName evidence="2">Uncharacterized protein</fullName>
    </submittedName>
</protein>
<reference evidence="2" key="1">
    <citation type="journal article" date="2020" name="Stud. Mycol.">
        <title>101 Dothideomycetes genomes: a test case for predicting lifestyles and emergence of pathogens.</title>
        <authorList>
            <person name="Haridas S."/>
            <person name="Albert R."/>
            <person name="Binder M."/>
            <person name="Bloem J."/>
            <person name="Labutti K."/>
            <person name="Salamov A."/>
            <person name="Andreopoulos B."/>
            <person name="Baker S."/>
            <person name="Barry K."/>
            <person name="Bills G."/>
            <person name="Bluhm B."/>
            <person name="Cannon C."/>
            <person name="Castanera R."/>
            <person name="Culley D."/>
            <person name="Daum C."/>
            <person name="Ezra D."/>
            <person name="Gonzalez J."/>
            <person name="Henrissat B."/>
            <person name="Kuo A."/>
            <person name="Liang C."/>
            <person name="Lipzen A."/>
            <person name="Lutzoni F."/>
            <person name="Magnuson J."/>
            <person name="Mondo S."/>
            <person name="Nolan M."/>
            <person name="Ohm R."/>
            <person name="Pangilinan J."/>
            <person name="Park H.-J."/>
            <person name="Ramirez L."/>
            <person name="Alfaro M."/>
            <person name="Sun H."/>
            <person name="Tritt A."/>
            <person name="Yoshinaga Y."/>
            <person name="Zwiers L.-H."/>
            <person name="Turgeon B."/>
            <person name="Goodwin S."/>
            <person name="Spatafora J."/>
            <person name="Crous P."/>
            <person name="Grigoriev I."/>
        </authorList>
    </citation>
    <scope>NUCLEOTIDE SEQUENCE</scope>
    <source>
        <strain evidence="2">CBS 675.92</strain>
    </source>
</reference>
<gene>
    <name evidence="2" type="ORF">CC80DRAFT_489189</name>
</gene>
<feature type="chain" id="PRO_5025331103" evidence="1">
    <location>
        <begin position="20"/>
        <end position="257"/>
    </location>
</feature>
<accession>A0A6A5U8C8</accession>